<dbReference type="Proteomes" id="UP000233556">
    <property type="component" value="Unassembled WGS sequence"/>
</dbReference>
<organism evidence="2 3">
    <name type="scientific">Limosa lapponica baueri</name>
    <dbReference type="NCBI Taxonomy" id="1758121"/>
    <lineage>
        <taxon>Eukaryota</taxon>
        <taxon>Metazoa</taxon>
        <taxon>Chordata</taxon>
        <taxon>Craniata</taxon>
        <taxon>Vertebrata</taxon>
        <taxon>Euteleostomi</taxon>
        <taxon>Archelosauria</taxon>
        <taxon>Archosauria</taxon>
        <taxon>Dinosauria</taxon>
        <taxon>Saurischia</taxon>
        <taxon>Theropoda</taxon>
        <taxon>Coelurosauria</taxon>
        <taxon>Aves</taxon>
        <taxon>Neognathae</taxon>
        <taxon>Neoaves</taxon>
        <taxon>Charadriiformes</taxon>
        <taxon>Scolopacidae</taxon>
        <taxon>Limosa</taxon>
    </lineage>
</organism>
<reference evidence="3" key="2">
    <citation type="submission" date="2017-12" db="EMBL/GenBank/DDBJ databases">
        <title>Genome sequence of the Bar-tailed Godwit (Limosa lapponica baueri).</title>
        <authorList>
            <person name="Lima N.C.B."/>
            <person name="Parody-Merino A.M."/>
            <person name="Battley P.F."/>
            <person name="Fidler A.E."/>
            <person name="Prosdocimi F."/>
        </authorList>
    </citation>
    <scope>NUCLEOTIDE SEQUENCE [LARGE SCALE GENOMIC DNA]</scope>
</reference>
<proteinExistence type="predicted"/>
<feature type="compositionally biased region" description="Basic and acidic residues" evidence="1">
    <location>
        <begin position="68"/>
        <end position="83"/>
    </location>
</feature>
<sequence>MGGKRAEVTESADAGTGRSKRITGLEIGERIHAAGHDMATLTPDCSEPQVEFGDPCKGIAEAFPLGDSGRDTPEPDPKVRSRPVKSRERFLFLSVRFGSGHHLPYGWERSGE</sequence>
<name>A0A2I0TJ82_LIMLA</name>
<protein>
    <submittedName>
        <fullName evidence="2">Uncharacterized protein</fullName>
    </submittedName>
</protein>
<dbReference type="EMBL" id="KZ509635">
    <property type="protein sequence ID" value="PKU33880.1"/>
    <property type="molecule type" value="Genomic_DNA"/>
</dbReference>
<evidence type="ECO:0000313" key="2">
    <source>
        <dbReference type="EMBL" id="PKU33880.1"/>
    </source>
</evidence>
<feature type="region of interest" description="Disordered" evidence="1">
    <location>
        <begin position="63"/>
        <end position="83"/>
    </location>
</feature>
<gene>
    <name evidence="2" type="ORF">llap_15816</name>
</gene>
<accession>A0A2I0TJ82</accession>
<reference evidence="3" key="1">
    <citation type="submission" date="2017-11" db="EMBL/GenBank/DDBJ databases">
        <authorList>
            <person name="Lima N.C."/>
            <person name="Parody-Merino A.M."/>
            <person name="Battley P.F."/>
            <person name="Fidler A.E."/>
            <person name="Prosdocimi F."/>
        </authorList>
    </citation>
    <scope>NUCLEOTIDE SEQUENCE [LARGE SCALE GENOMIC DNA]</scope>
</reference>
<feature type="region of interest" description="Disordered" evidence="1">
    <location>
        <begin position="1"/>
        <end position="24"/>
    </location>
</feature>
<dbReference type="AlphaFoldDB" id="A0A2I0TJ82"/>
<keyword evidence="3" id="KW-1185">Reference proteome</keyword>
<evidence type="ECO:0000313" key="3">
    <source>
        <dbReference type="Proteomes" id="UP000233556"/>
    </source>
</evidence>
<evidence type="ECO:0000256" key="1">
    <source>
        <dbReference type="SAM" id="MobiDB-lite"/>
    </source>
</evidence>